<organism evidence="2 3">
    <name type="scientific">Galerina marginata (strain CBS 339.88)</name>
    <dbReference type="NCBI Taxonomy" id="685588"/>
    <lineage>
        <taxon>Eukaryota</taxon>
        <taxon>Fungi</taxon>
        <taxon>Dikarya</taxon>
        <taxon>Basidiomycota</taxon>
        <taxon>Agaricomycotina</taxon>
        <taxon>Agaricomycetes</taxon>
        <taxon>Agaricomycetidae</taxon>
        <taxon>Agaricales</taxon>
        <taxon>Agaricineae</taxon>
        <taxon>Strophariaceae</taxon>
        <taxon>Galerina</taxon>
    </lineage>
</organism>
<feature type="region of interest" description="Disordered" evidence="1">
    <location>
        <begin position="463"/>
        <end position="616"/>
    </location>
</feature>
<evidence type="ECO:0000256" key="1">
    <source>
        <dbReference type="SAM" id="MobiDB-lite"/>
    </source>
</evidence>
<feature type="region of interest" description="Disordered" evidence="1">
    <location>
        <begin position="370"/>
        <end position="446"/>
    </location>
</feature>
<evidence type="ECO:0000313" key="2">
    <source>
        <dbReference type="EMBL" id="KDR69716.1"/>
    </source>
</evidence>
<feature type="compositionally biased region" description="Low complexity" evidence="1">
    <location>
        <begin position="386"/>
        <end position="400"/>
    </location>
</feature>
<gene>
    <name evidence="2" type="ORF">GALMADRAFT_145130</name>
</gene>
<reference evidence="3" key="1">
    <citation type="journal article" date="2014" name="Proc. Natl. Acad. Sci. U.S.A.">
        <title>Extensive sampling of basidiomycete genomes demonstrates inadequacy of the white-rot/brown-rot paradigm for wood decay fungi.</title>
        <authorList>
            <person name="Riley R."/>
            <person name="Salamov A.A."/>
            <person name="Brown D.W."/>
            <person name="Nagy L.G."/>
            <person name="Floudas D."/>
            <person name="Held B.W."/>
            <person name="Levasseur A."/>
            <person name="Lombard V."/>
            <person name="Morin E."/>
            <person name="Otillar R."/>
            <person name="Lindquist E.A."/>
            <person name="Sun H."/>
            <person name="LaButti K.M."/>
            <person name="Schmutz J."/>
            <person name="Jabbour D."/>
            <person name="Luo H."/>
            <person name="Baker S.E."/>
            <person name="Pisabarro A.G."/>
            <person name="Walton J.D."/>
            <person name="Blanchette R.A."/>
            <person name="Henrissat B."/>
            <person name="Martin F."/>
            <person name="Cullen D."/>
            <person name="Hibbett D.S."/>
            <person name="Grigoriev I.V."/>
        </authorList>
    </citation>
    <scope>NUCLEOTIDE SEQUENCE [LARGE SCALE GENOMIC DNA]</scope>
    <source>
        <strain evidence="3">CBS 339.88</strain>
    </source>
</reference>
<accession>A0A067SFN4</accession>
<dbReference type="AlphaFoldDB" id="A0A067SFN4"/>
<name>A0A067SFN4_GALM3</name>
<feature type="compositionally biased region" description="Low complexity" evidence="1">
    <location>
        <begin position="120"/>
        <end position="152"/>
    </location>
</feature>
<keyword evidence="3" id="KW-1185">Reference proteome</keyword>
<dbReference type="Proteomes" id="UP000027222">
    <property type="component" value="Unassembled WGS sequence"/>
</dbReference>
<feature type="region of interest" description="Disordered" evidence="1">
    <location>
        <begin position="120"/>
        <end position="181"/>
    </location>
</feature>
<feature type="region of interest" description="Disordered" evidence="1">
    <location>
        <begin position="642"/>
        <end position="685"/>
    </location>
</feature>
<feature type="compositionally biased region" description="Polar residues" evidence="1">
    <location>
        <begin position="512"/>
        <end position="521"/>
    </location>
</feature>
<dbReference type="HOGENOM" id="CLU_372160_0_0_1"/>
<protein>
    <submittedName>
        <fullName evidence="2">Uncharacterized protein</fullName>
    </submittedName>
</protein>
<evidence type="ECO:0000313" key="3">
    <source>
        <dbReference type="Proteomes" id="UP000027222"/>
    </source>
</evidence>
<sequence>MTTRRQRRASLDQQQMGSYPSSSFLWWVWFIRQRPRRQILIKSSSTPSTFFLSQGHMHLGFLGSSATRTWAPWAKALEDGGGWAEAEEVEADDDDEEADHEAVTGLLASTWTSIARRSSSGSGVCAASSPSPSSSSPSPSSSPSHSHTFPSSNDNNGDGLSRQCDHPRPRPRLSPSSISFPLKLDRQDLRAADVEAAAQEADKDISIDATEDETTVREDSTPEVEAKTCLDQTEFEGEEHRRRCPVDLEHEDFPSTTGGEHAAAAGGAEAALAGLELELELEWERERREGGETATATTMERADNTIMANTHETSPTSKALRWWGPAGDGDVVLDNDGDDGDYDANDDDDVGVSVGGAIPSVKLQAAVGTLTPPTRSHPHRNNKSIPPHLNLPPASAPAPALEHDEHGGEGEASGMTGAGAGIHTDGHSEDEPEAEDKWPPEVEKSEIASKFVFEYEYKLGTKEGDLNCTQPPFQRGGVDNPNASVEVDDFSNDKSGDGDSSNDDSALEGTTGRHNQLQASTAEDHDHHGGSESGMEVHGVDDLEHGGTEGASALVRVKMAKEDGCSSGDGANPSVGSLEVEVEKDDQGDGGGGPVEDAEEGSVDQNHNVDKDVTCDLDAENGGVDASVCARGQTDYKYNDTRAEEEAKADEHDLEFTAPEIHQEDDGDDDGGSCPSEDVAEDPNQEEKLADLLQHRTRRTKLVLQACPSFLPLTPSLPASLLSLPYFLSCLLPLPSTHPARPMSLLE</sequence>
<dbReference type="EMBL" id="KL142400">
    <property type="protein sequence ID" value="KDR69716.1"/>
    <property type="molecule type" value="Genomic_DNA"/>
</dbReference>
<feature type="compositionally biased region" description="Basic and acidic residues" evidence="1">
    <location>
        <begin position="538"/>
        <end position="547"/>
    </location>
</feature>
<feature type="compositionally biased region" description="Basic and acidic residues" evidence="1">
    <location>
        <begin position="424"/>
        <end position="446"/>
    </location>
</feature>
<proteinExistence type="predicted"/>
<feature type="compositionally biased region" description="Basic and acidic residues" evidence="1">
    <location>
        <begin position="642"/>
        <end position="655"/>
    </location>
</feature>